<dbReference type="InterPro" id="IPR032694">
    <property type="entry name" value="CopC/D"/>
</dbReference>
<feature type="transmembrane region" description="Helical" evidence="6">
    <location>
        <begin position="600"/>
        <end position="621"/>
    </location>
</feature>
<keyword evidence="4 6" id="KW-1133">Transmembrane helix</keyword>
<keyword evidence="2" id="KW-1003">Cell membrane</keyword>
<dbReference type="Pfam" id="PF05425">
    <property type="entry name" value="CopD"/>
    <property type="match status" value="1"/>
</dbReference>
<protein>
    <submittedName>
        <fullName evidence="8">Unannotated protein</fullName>
    </submittedName>
</protein>
<feature type="transmembrane region" description="Helical" evidence="6">
    <location>
        <begin position="479"/>
        <end position="503"/>
    </location>
</feature>
<feature type="transmembrane region" description="Helical" evidence="6">
    <location>
        <begin position="155"/>
        <end position="172"/>
    </location>
</feature>
<feature type="transmembrane region" description="Helical" evidence="6">
    <location>
        <begin position="226"/>
        <end position="250"/>
    </location>
</feature>
<dbReference type="EMBL" id="CAEZTM010000073">
    <property type="protein sequence ID" value="CAB4579061.1"/>
    <property type="molecule type" value="Genomic_DNA"/>
</dbReference>
<reference evidence="8" key="1">
    <citation type="submission" date="2020-05" db="EMBL/GenBank/DDBJ databases">
        <authorList>
            <person name="Chiriac C."/>
            <person name="Salcher M."/>
            <person name="Ghai R."/>
            <person name="Kavagutti S V."/>
        </authorList>
    </citation>
    <scope>NUCLEOTIDE SEQUENCE</scope>
</reference>
<dbReference type="InterPro" id="IPR019108">
    <property type="entry name" value="Caa3_assmbl_CtaG-rel"/>
</dbReference>
<keyword evidence="5 6" id="KW-0472">Membrane</keyword>
<feature type="transmembrane region" description="Helical" evidence="6">
    <location>
        <begin position="368"/>
        <end position="389"/>
    </location>
</feature>
<evidence type="ECO:0000256" key="6">
    <source>
        <dbReference type="SAM" id="Phobius"/>
    </source>
</evidence>
<evidence type="ECO:0000256" key="3">
    <source>
        <dbReference type="ARBA" id="ARBA00022692"/>
    </source>
</evidence>
<feature type="transmembrane region" description="Helical" evidence="6">
    <location>
        <begin position="121"/>
        <end position="143"/>
    </location>
</feature>
<feature type="transmembrane region" description="Helical" evidence="6">
    <location>
        <begin position="435"/>
        <end position="458"/>
    </location>
</feature>
<dbReference type="GO" id="GO:0006825">
    <property type="term" value="P:copper ion transport"/>
    <property type="evidence" value="ECO:0007669"/>
    <property type="project" value="InterPro"/>
</dbReference>
<evidence type="ECO:0000256" key="4">
    <source>
        <dbReference type="ARBA" id="ARBA00022989"/>
    </source>
</evidence>
<dbReference type="InterPro" id="IPR008457">
    <property type="entry name" value="Cu-R_CopD_dom"/>
</dbReference>
<dbReference type="AlphaFoldDB" id="A0A6J6ER82"/>
<dbReference type="Pfam" id="PF09678">
    <property type="entry name" value="Caa3_CtaG"/>
    <property type="match status" value="1"/>
</dbReference>
<dbReference type="GO" id="GO:0005886">
    <property type="term" value="C:plasma membrane"/>
    <property type="evidence" value="ECO:0007669"/>
    <property type="project" value="UniProtKB-SubCell"/>
</dbReference>
<evidence type="ECO:0000256" key="1">
    <source>
        <dbReference type="ARBA" id="ARBA00004651"/>
    </source>
</evidence>
<sequence>MPIALAGASALLVLGGGLALFVGLVVGGGAEPLILVDPGEAVRYGLPIAKGLVNFGAALAIGSLLVAAFALSATTPAFDTALLVAAVGGALWTLSAGVTAFVTFLAVYLEPISPSKEFGDVLWLFMTETDVGLAWLITTGMAATVSVMALMVRSYALVALTGVIAVFALWPLAEQGHAAGSANHGLAVSSSFVHAVFAAFWIGGLVTMAVIVWANRPAAKEFATILARYSTIALVSFIAVAASGVANAFLRIGSFEGLLSGYGVLVLAKAVALTVLGLFGVSYRRSLLGKLSASRATTAVMARVMGAELAVMGVASGLAAALARTQTPVPEATTEQVTQATSAEILTGEALPPEFMWEYVVTQWRVELIWALIVAFGIFFYVAGHIRLARRGDHWPIARTISWVAGMALLAIATQSGLAFYGVYLFSVHMMGHMILSMAVPLLLVLSAPVTLASRAIVARKDGSRGAREWILGLVHSRYLAVLGHPVVAASIFALSLIVFYYSPLFEWAVQEHVGHQWMILHFVFSGYLFAQALVGVDPSPHNPPYPLRLIIVFATMAFHAFFGLSLIYGTGLLAPEWYGAMGREWGLSPLADQQRGGEVAWSLGEIPTLVLAIVVTYSWSKSDDRKNKRRDRQADRDGDQELNAYNAMLSARHAADARANRG</sequence>
<feature type="transmembrane region" description="Helical" evidence="6">
    <location>
        <begin position="83"/>
        <end position="109"/>
    </location>
</feature>
<dbReference type="PANTHER" id="PTHR34820">
    <property type="entry name" value="INNER MEMBRANE PROTEIN YEBZ"/>
    <property type="match status" value="1"/>
</dbReference>
<evidence type="ECO:0000313" key="8">
    <source>
        <dbReference type="EMBL" id="CAB4579061.1"/>
    </source>
</evidence>
<feature type="transmembrane region" description="Helical" evidence="6">
    <location>
        <begin position="548"/>
        <end position="569"/>
    </location>
</feature>
<feature type="transmembrane region" description="Helical" evidence="6">
    <location>
        <begin position="304"/>
        <end position="323"/>
    </location>
</feature>
<feature type="transmembrane region" description="Helical" evidence="6">
    <location>
        <begin position="262"/>
        <end position="283"/>
    </location>
</feature>
<dbReference type="PANTHER" id="PTHR34820:SF4">
    <property type="entry name" value="INNER MEMBRANE PROTEIN YEBZ"/>
    <property type="match status" value="1"/>
</dbReference>
<evidence type="ECO:0000256" key="2">
    <source>
        <dbReference type="ARBA" id="ARBA00022475"/>
    </source>
</evidence>
<gene>
    <name evidence="8" type="ORF">UFOPK1684_01260</name>
</gene>
<feature type="transmembrane region" description="Helical" evidence="6">
    <location>
        <begin position="51"/>
        <end position="71"/>
    </location>
</feature>
<organism evidence="8">
    <name type="scientific">freshwater metagenome</name>
    <dbReference type="NCBI Taxonomy" id="449393"/>
    <lineage>
        <taxon>unclassified sequences</taxon>
        <taxon>metagenomes</taxon>
        <taxon>ecological metagenomes</taxon>
    </lineage>
</organism>
<feature type="domain" description="Copper resistance protein D" evidence="7">
    <location>
        <begin position="224"/>
        <end position="322"/>
    </location>
</feature>
<comment type="subcellular location">
    <subcellularLocation>
        <location evidence="1">Cell membrane</location>
        <topology evidence="1">Multi-pass membrane protein</topology>
    </subcellularLocation>
</comment>
<accession>A0A6J6ER82</accession>
<proteinExistence type="predicted"/>
<evidence type="ECO:0000259" key="7">
    <source>
        <dbReference type="Pfam" id="PF05425"/>
    </source>
</evidence>
<evidence type="ECO:0000256" key="5">
    <source>
        <dbReference type="ARBA" id="ARBA00023136"/>
    </source>
</evidence>
<feature type="transmembrane region" description="Helical" evidence="6">
    <location>
        <begin position="401"/>
        <end position="423"/>
    </location>
</feature>
<feature type="transmembrane region" description="Helical" evidence="6">
    <location>
        <begin position="192"/>
        <end position="214"/>
    </location>
</feature>
<keyword evidence="3 6" id="KW-0812">Transmembrane</keyword>
<name>A0A6J6ER82_9ZZZZ</name>
<feature type="transmembrane region" description="Helical" evidence="6">
    <location>
        <begin position="515"/>
        <end position="536"/>
    </location>
</feature>